<feature type="chain" id="PRO_5043449129" evidence="2">
    <location>
        <begin position="24"/>
        <end position="102"/>
    </location>
</feature>
<name>A0AAV0V328_9STRA</name>
<keyword evidence="1" id="KW-1133">Transmembrane helix</keyword>
<dbReference type="EMBL" id="CANTFM010001885">
    <property type="protein sequence ID" value="CAI5743576.1"/>
    <property type="molecule type" value="Genomic_DNA"/>
</dbReference>
<feature type="signal peptide" evidence="2">
    <location>
        <begin position="1"/>
        <end position="23"/>
    </location>
</feature>
<keyword evidence="1" id="KW-0812">Transmembrane</keyword>
<protein>
    <submittedName>
        <fullName evidence="3">Uncharacterized protein</fullName>
    </submittedName>
</protein>
<feature type="transmembrane region" description="Helical" evidence="1">
    <location>
        <begin position="39"/>
        <end position="62"/>
    </location>
</feature>
<organism evidence="3 4">
    <name type="scientific">Peronospora destructor</name>
    <dbReference type="NCBI Taxonomy" id="86335"/>
    <lineage>
        <taxon>Eukaryota</taxon>
        <taxon>Sar</taxon>
        <taxon>Stramenopiles</taxon>
        <taxon>Oomycota</taxon>
        <taxon>Peronosporomycetes</taxon>
        <taxon>Peronosporales</taxon>
        <taxon>Peronosporaceae</taxon>
        <taxon>Peronospora</taxon>
    </lineage>
</organism>
<keyword evidence="4" id="KW-1185">Reference proteome</keyword>
<comment type="caution">
    <text evidence="3">The sequence shown here is derived from an EMBL/GenBank/DDBJ whole genome shotgun (WGS) entry which is preliminary data.</text>
</comment>
<keyword evidence="2" id="KW-0732">Signal</keyword>
<evidence type="ECO:0000313" key="3">
    <source>
        <dbReference type="EMBL" id="CAI5743576.1"/>
    </source>
</evidence>
<evidence type="ECO:0000313" key="4">
    <source>
        <dbReference type="Proteomes" id="UP001162029"/>
    </source>
</evidence>
<evidence type="ECO:0000256" key="2">
    <source>
        <dbReference type="SAM" id="SignalP"/>
    </source>
</evidence>
<sequence>MQVSKLSIAFLIALIALLSIVTAIDVRNLSDSPSVAIGRLPIAAVVGIAAAAAVAVMVSVAIKVWNVIRLKDLELHQVVISPNQPAEQPLSVTKQFVYTAHI</sequence>
<dbReference type="Proteomes" id="UP001162029">
    <property type="component" value="Unassembled WGS sequence"/>
</dbReference>
<dbReference type="AlphaFoldDB" id="A0AAV0V328"/>
<reference evidence="3" key="1">
    <citation type="submission" date="2022-12" db="EMBL/GenBank/DDBJ databases">
        <authorList>
            <person name="Webb A."/>
        </authorList>
    </citation>
    <scope>NUCLEOTIDE SEQUENCE</scope>
    <source>
        <strain evidence="3">Pd1</strain>
    </source>
</reference>
<accession>A0AAV0V328</accession>
<evidence type="ECO:0000256" key="1">
    <source>
        <dbReference type="SAM" id="Phobius"/>
    </source>
</evidence>
<proteinExistence type="predicted"/>
<gene>
    <name evidence="3" type="ORF">PDE001_LOCUS8781</name>
</gene>
<keyword evidence="1" id="KW-0472">Membrane</keyword>